<keyword evidence="3" id="KW-1185">Reference proteome</keyword>
<sequence length="571" mass="65929">MGKTTAELSSDDGVTIPLIIIDNCEDGRGIKRQRHSLKQRSKSSEAFQLPAKDFESKDPPDGSHTRPKSASVFECVSRQSAIDRVTPKRSSSFSSIGSKDTVCSCSCQDACSDLKSTDGVNGQNMASFYQLWKRKPVNDIASKSKLEPPSWLKRSDKYRHCGCFTREHARKMSKSPCRCECFVFLDKIQKTKESIIASRSKYLSWIEGLSLRVNLVRKQRNVRQDYSNTIRHKTSSLHLMTEEDLLHVTKHLEEVELPKMTPNLRSYLHNVIEQTFSLEQYCETKLLYIVYRALMDSSYDELTYNAINRNKVFKPEEKKPERMTKKQFDCMKNRKLKKDSNLTRLVLPMFARNIKKFKESPGYKQVREDFASDGLFVFFCDDENSNFIVSNQKQTAVKVYLRDNKNFPVVKAKMIEVANELQESEDLRHRSYKRHARPKYWSTDDFEDDVGTITDVALKVKESSKAEFKKKRTNKKKPKKASVLSGGHCLQCLAPFVDIHATDRVCRHHPGFIVHPELVWSCCDAKSEESSADYMMHQKTGCRTSQHNWRPCKKHQSKPGKNLVYESDFNI</sequence>
<proteinExistence type="predicted"/>
<feature type="region of interest" description="Disordered" evidence="1">
    <location>
        <begin position="31"/>
        <end position="70"/>
    </location>
</feature>
<dbReference type="EnsemblMetazoa" id="G23454.2">
    <property type="protein sequence ID" value="G23454.2:cds"/>
    <property type="gene ID" value="G23454"/>
</dbReference>
<feature type="compositionally biased region" description="Basic and acidic residues" evidence="1">
    <location>
        <begin position="52"/>
        <end position="64"/>
    </location>
</feature>
<accession>A0A8W8KH16</accession>
<evidence type="ECO:0000313" key="2">
    <source>
        <dbReference type="EnsemblMetazoa" id="G23454.2:cds"/>
    </source>
</evidence>
<dbReference type="AlphaFoldDB" id="A0A8W8KH16"/>
<name>A0A8W8KH16_MAGGI</name>
<feature type="compositionally biased region" description="Basic residues" evidence="1">
    <location>
        <begin position="31"/>
        <end position="41"/>
    </location>
</feature>
<dbReference type="Proteomes" id="UP000005408">
    <property type="component" value="Unassembled WGS sequence"/>
</dbReference>
<organism evidence="2 3">
    <name type="scientific">Magallana gigas</name>
    <name type="common">Pacific oyster</name>
    <name type="synonym">Crassostrea gigas</name>
    <dbReference type="NCBI Taxonomy" id="29159"/>
    <lineage>
        <taxon>Eukaryota</taxon>
        <taxon>Metazoa</taxon>
        <taxon>Spiralia</taxon>
        <taxon>Lophotrochozoa</taxon>
        <taxon>Mollusca</taxon>
        <taxon>Bivalvia</taxon>
        <taxon>Autobranchia</taxon>
        <taxon>Pteriomorphia</taxon>
        <taxon>Ostreida</taxon>
        <taxon>Ostreoidea</taxon>
        <taxon>Ostreidae</taxon>
        <taxon>Magallana</taxon>
    </lineage>
</organism>
<evidence type="ECO:0000256" key="1">
    <source>
        <dbReference type="SAM" id="MobiDB-lite"/>
    </source>
</evidence>
<reference evidence="2" key="1">
    <citation type="submission" date="2022-08" db="UniProtKB">
        <authorList>
            <consortium name="EnsemblMetazoa"/>
        </authorList>
    </citation>
    <scope>IDENTIFICATION</scope>
    <source>
        <strain evidence="2">05x7-T-G4-1.051#20</strain>
    </source>
</reference>
<evidence type="ECO:0000313" key="3">
    <source>
        <dbReference type="Proteomes" id="UP000005408"/>
    </source>
</evidence>
<protein>
    <submittedName>
        <fullName evidence="2">Uncharacterized protein</fullName>
    </submittedName>
</protein>